<dbReference type="InterPro" id="IPR014710">
    <property type="entry name" value="RmlC-like_jellyroll"/>
</dbReference>
<dbReference type="EMBL" id="CAJZBQ010000053">
    <property type="protein sequence ID" value="CAG9331168.1"/>
    <property type="molecule type" value="Genomic_DNA"/>
</dbReference>
<dbReference type="Proteomes" id="UP001162131">
    <property type="component" value="Unassembled WGS sequence"/>
</dbReference>
<dbReference type="SUPFAM" id="SSF51206">
    <property type="entry name" value="cAMP-binding domain-like"/>
    <property type="match status" value="2"/>
</dbReference>
<name>A0AAU9K6B3_9CILI</name>
<accession>A0AAU9K6B3</accession>
<proteinExistence type="predicted"/>
<feature type="region of interest" description="Disordered" evidence="1">
    <location>
        <begin position="564"/>
        <end position="585"/>
    </location>
</feature>
<dbReference type="GO" id="GO:0035725">
    <property type="term" value="P:sodium ion transmembrane transport"/>
    <property type="evidence" value="ECO:0007669"/>
    <property type="project" value="TreeGrafter"/>
</dbReference>
<dbReference type="PANTHER" id="PTHR45689">
    <property type="entry name" value="I[[H]] CHANNEL, ISOFORM E"/>
    <property type="match status" value="1"/>
</dbReference>
<organism evidence="3 4">
    <name type="scientific">Blepharisma stoltei</name>
    <dbReference type="NCBI Taxonomy" id="1481888"/>
    <lineage>
        <taxon>Eukaryota</taxon>
        <taxon>Sar</taxon>
        <taxon>Alveolata</taxon>
        <taxon>Ciliophora</taxon>
        <taxon>Postciliodesmatophora</taxon>
        <taxon>Heterotrichea</taxon>
        <taxon>Heterotrichida</taxon>
        <taxon>Blepharismidae</taxon>
        <taxon>Blepharisma</taxon>
    </lineage>
</organism>
<dbReference type="AlphaFoldDB" id="A0AAU9K6B3"/>
<dbReference type="GO" id="GO:0098855">
    <property type="term" value="C:HCN channel complex"/>
    <property type="evidence" value="ECO:0007669"/>
    <property type="project" value="TreeGrafter"/>
</dbReference>
<sequence length="585" mass="66962">MLVRKLSNRFTKPEDEIIIEGAEPDNMYFLVNGEVEVFVTDKNLKKNSVCFLSPGAQFGELGLIYNIHRTASVISYGYCTIAELSKKNFQSLVLSFPMLKNKMIRAAEVYDDPWKRFLLDSLSQAEYFEALPRQVFREFPYRMEIMKLEKGGYLFKPGEIPKCIYLVALGELEISVTINEKHLHLLKAHEHFPNIENEPRIPRNQRTLEDYKDYSFDIFKADSLKKKAEIVPIMDQKGIVGSIRLDEEVPEKTSMIGDYPQEIILGNISQGALISSTFIYAKMPYLFQCKALNTVTVYALKLETIKELAKNHPAFENEMKEIKSEIKGKKYPNILDIIQPETSSERIKKLWVSAILRVIAQLRQERRGGVGLLLQITSKLKAIIACEEAGNFDLAEKVARGDIPPHYILEDGTLDPAAINSNINSSLPVNHPMMMTLKAMLDSITQPGGNIVRQYNALDKKILQHSKIIQSYGKSLEEVKDTLRKIINKLKGNIDEPEPEKIKDQLPKLGNVEEAKRKEMMKLDIQKVYTSEEERLQRREAKKLAKIQRKNDRASINEAVIKPRSQIDEVDRPKDLISSFKESKE</sequence>
<dbReference type="CDD" id="cd00038">
    <property type="entry name" value="CAP_ED"/>
    <property type="match status" value="1"/>
</dbReference>
<dbReference type="GO" id="GO:0005249">
    <property type="term" value="F:voltage-gated potassium channel activity"/>
    <property type="evidence" value="ECO:0007669"/>
    <property type="project" value="TreeGrafter"/>
</dbReference>
<comment type="caution">
    <text evidence="3">The sequence shown here is derived from an EMBL/GenBank/DDBJ whole genome shotgun (WGS) entry which is preliminary data.</text>
</comment>
<dbReference type="PANTHER" id="PTHR45689:SF14">
    <property type="entry name" value="CYCLIC NUCLEOTIDE-GATED CATION CHANNEL SUBUNIT A-LIKE PROTEIN"/>
    <property type="match status" value="1"/>
</dbReference>
<dbReference type="Gene3D" id="2.60.120.10">
    <property type="entry name" value="Jelly Rolls"/>
    <property type="match status" value="3"/>
</dbReference>
<dbReference type="PROSITE" id="PS00889">
    <property type="entry name" value="CNMP_BINDING_2"/>
    <property type="match status" value="1"/>
</dbReference>
<feature type="domain" description="Cyclic nucleotide-binding" evidence="2">
    <location>
        <begin position="127"/>
        <end position="192"/>
    </location>
</feature>
<dbReference type="PROSITE" id="PS50042">
    <property type="entry name" value="CNMP_BINDING_3"/>
    <property type="match status" value="2"/>
</dbReference>
<dbReference type="GO" id="GO:0003254">
    <property type="term" value="P:regulation of membrane depolarization"/>
    <property type="evidence" value="ECO:0007669"/>
    <property type="project" value="TreeGrafter"/>
</dbReference>
<gene>
    <name evidence="3" type="ORF">BSTOLATCC_MIC53246</name>
</gene>
<reference evidence="3" key="1">
    <citation type="submission" date="2021-09" db="EMBL/GenBank/DDBJ databases">
        <authorList>
            <consortium name="AG Swart"/>
            <person name="Singh M."/>
            <person name="Singh A."/>
            <person name="Seah K."/>
            <person name="Emmerich C."/>
        </authorList>
    </citation>
    <scope>NUCLEOTIDE SEQUENCE</scope>
    <source>
        <strain evidence="3">ATCC30299</strain>
    </source>
</reference>
<evidence type="ECO:0000259" key="2">
    <source>
        <dbReference type="PROSITE" id="PS50042"/>
    </source>
</evidence>
<dbReference type="Pfam" id="PF00027">
    <property type="entry name" value="cNMP_binding"/>
    <property type="match status" value="1"/>
</dbReference>
<protein>
    <recommendedName>
        <fullName evidence="2">Cyclic nucleotide-binding domain-containing protein</fullName>
    </recommendedName>
</protein>
<evidence type="ECO:0000313" key="4">
    <source>
        <dbReference type="Proteomes" id="UP001162131"/>
    </source>
</evidence>
<dbReference type="InterPro" id="IPR051413">
    <property type="entry name" value="K/Na_HCN_channel"/>
</dbReference>
<keyword evidence="4" id="KW-1185">Reference proteome</keyword>
<feature type="domain" description="Cyclic nucleotide-binding" evidence="2">
    <location>
        <begin position="1"/>
        <end position="104"/>
    </location>
</feature>
<dbReference type="SMART" id="SM00100">
    <property type="entry name" value="cNMP"/>
    <property type="match status" value="1"/>
</dbReference>
<feature type="compositionally biased region" description="Basic and acidic residues" evidence="1">
    <location>
        <begin position="565"/>
        <end position="585"/>
    </location>
</feature>
<dbReference type="InterPro" id="IPR000595">
    <property type="entry name" value="cNMP-bd_dom"/>
</dbReference>
<dbReference type="InterPro" id="IPR018488">
    <property type="entry name" value="cNMP-bd_CS"/>
</dbReference>
<evidence type="ECO:0000313" key="3">
    <source>
        <dbReference type="EMBL" id="CAG9331168.1"/>
    </source>
</evidence>
<evidence type="ECO:0000256" key="1">
    <source>
        <dbReference type="SAM" id="MobiDB-lite"/>
    </source>
</evidence>
<dbReference type="InterPro" id="IPR018490">
    <property type="entry name" value="cNMP-bd_dom_sf"/>
</dbReference>